<evidence type="ECO:0000313" key="3">
    <source>
        <dbReference type="Proteomes" id="UP000295096"/>
    </source>
</evidence>
<evidence type="ECO:0000313" key="2">
    <source>
        <dbReference type="EMBL" id="TDH61047.1"/>
    </source>
</evidence>
<dbReference type="InterPro" id="IPR005064">
    <property type="entry name" value="BUG"/>
</dbReference>
<dbReference type="PIRSF" id="PIRSF017082">
    <property type="entry name" value="YflP"/>
    <property type="match status" value="1"/>
</dbReference>
<protein>
    <submittedName>
        <fullName evidence="2">Tripartite tricarboxylate transporter substrate binding protein</fullName>
    </submittedName>
</protein>
<sequence length="339" mass="34660">MKAASMSRGIGAMSHLRRRLGRRAAFALLAGTGAAAAQPATPWPSRAIRLVVPFAPGGPTDVMARVLAPGLGAALGQPVVVDNRPGGGGNIGVAHVARSAPDGTTLLVTSTGFVVNPSLFRNPGYDPVQDFAPISELGASPNVILARPDSGIGSIAELVERARATPGGLNLANPGTGSTPHLTAELLRLRAGIPFVQIPHNSAALAVQSLLSGTTAVGVTALPPAHAQIKAGTLRALALTGETRWPDLPEVPTMLEIGWPGFVSETFQGFLAPAGTPAPIILRLAREAAAVLGDPAVRARLLAAGFALRANGPEPLAARIAAEVPLWRALIDQAGLQRE</sequence>
<dbReference type="PANTHER" id="PTHR42928">
    <property type="entry name" value="TRICARBOXYLATE-BINDING PROTEIN"/>
    <property type="match status" value="1"/>
</dbReference>
<dbReference type="Gene3D" id="3.40.190.10">
    <property type="entry name" value="Periplasmic binding protein-like II"/>
    <property type="match status" value="1"/>
</dbReference>
<dbReference type="Gene3D" id="3.40.190.150">
    <property type="entry name" value="Bordetella uptake gene, domain 1"/>
    <property type="match status" value="1"/>
</dbReference>
<name>A0A4R5QF36_9PROT</name>
<organism evidence="2 3">
    <name type="scientific">Dankookia rubra</name>
    <dbReference type="NCBI Taxonomy" id="1442381"/>
    <lineage>
        <taxon>Bacteria</taxon>
        <taxon>Pseudomonadati</taxon>
        <taxon>Pseudomonadota</taxon>
        <taxon>Alphaproteobacteria</taxon>
        <taxon>Acetobacterales</taxon>
        <taxon>Roseomonadaceae</taxon>
        <taxon>Dankookia</taxon>
    </lineage>
</organism>
<dbReference type="PANTHER" id="PTHR42928:SF5">
    <property type="entry name" value="BLR1237 PROTEIN"/>
    <property type="match status" value="1"/>
</dbReference>
<accession>A0A4R5QF36</accession>
<gene>
    <name evidence="2" type="ORF">E2C06_18905</name>
</gene>
<dbReference type="SUPFAM" id="SSF53850">
    <property type="entry name" value="Periplasmic binding protein-like II"/>
    <property type="match status" value="1"/>
</dbReference>
<comment type="caution">
    <text evidence="2">The sequence shown here is derived from an EMBL/GenBank/DDBJ whole genome shotgun (WGS) entry which is preliminary data.</text>
</comment>
<reference evidence="2 3" key="1">
    <citation type="journal article" date="2016" name="J. Microbiol.">
        <title>Dankookia rubra gen. nov., sp. nov., an alphaproteobacterium isolated from sediment of a shallow stream.</title>
        <authorList>
            <person name="Kim W.H."/>
            <person name="Kim D.H."/>
            <person name="Kang K."/>
            <person name="Ahn T.Y."/>
        </authorList>
    </citation>
    <scope>NUCLEOTIDE SEQUENCE [LARGE SCALE GENOMIC DNA]</scope>
    <source>
        <strain evidence="2 3">JCM30602</strain>
    </source>
</reference>
<proteinExistence type="inferred from homology"/>
<dbReference type="AlphaFoldDB" id="A0A4R5QF36"/>
<dbReference type="Pfam" id="PF03401">
    <property type="entry name" value="TctC"/>
    <property type="match status" value="1"/>
</dbReference>
<dbReference type="OrthoDB" id="7250553at2"/>
<keyword evidence="3" id="KW-1185">Reference proteome</keyword>
<dbReference type="Proteomes" id="UP000295096">
    <property type="component" value="Unassembled WGS sequence"/>
</dbReference>
<evidence type="ECO:0000256" key="1">
    <source>
        <dbReference type="ARBA" id="ARBA00006987"/>
    </source>
</evidence>
<dbReference type="EMBL" id="SMSJ01000027">
    <property type="protein sequence ID" value="TDH61047.1"/>
    <property type="molecule type" value="Genomic_DNA"/>
</dbReference>
<dbReference type="CDD" id="cd13578">
    <property type="entry name" value="PBP2_Bug27"/>
    <property type="match status" value="1"/>
</dbReference>
<dbReference type="InterPro" id="IPR042100">
    <property type="entry name" value="Bug_dom1"/>
</dbReference>
<comment type="similarity">
    <text evidence="1">Belongs to the UPF0065 (bug) family.</text>
</comment>